<dbReference type="Proteomes" id="UP000594260">
    <property type="component" value="Unplaced"/>
</dbReference>
<dbReference type="InterPro" id="IPR017937">
    <property type="entry name" value="Thioredoxin_CS"/>
</dbReference>
<dbReference type="RefSeq" id="XP_022653638.1">
    <property type="nucleotide sequence ID" value="XM_022797903.1"/>
</dbReference>
<evidence type="ECO:0000259" key="2">
    <source>
        <dbReference type="PROSITE" id="PS51352"/>
    </source>
</evidence>
<sequence>MYVQRSGHRAASISRKIQWVKRFSPQTSIRHALKTIAHLEDVTFCCIAAIAEANEGSEMAVHCIDNNRHLAELTEKTGTTVVFLYFFAQWCGPCRLLGPIFEQLSERHPRCLFVKADVDLLEESAVEEHRVQSLPTFIVFKGGRKLGRLVTPHEGALQEFIAKFDDCPVGAKS</sequence>
<accession>A0A7M7K090</accession>
<evidence type="ECO:0000313" key="3">
    <source>
        <dbReference type="EnsemblMetazoa" id="XP_022653638"/>
    </source>
</evidence>
<dbReference type="OrthoDB" id="2121326at2759"/>
<evidence type="ECO:0000256" key="1">
    <source>
        <dbReference type="ARBA" id="ARBA00023157"/>
    </source>
</evidence>
<dbReference type="GeneID" id="111247227"/>
<dbReference type="InParanoid" id="A0A7M7K090"/>
<feature type="domain" description="Thioredoxin" evidence="2">
    <location>
        <begin position="47"/>
        <end position="166"/>
    </location>
</feature>
<dbReference type="Pfam" id="PF00085">
    <property type="entry name" value="Thioredoxin"/>
    <property type="match status" value="1"/>
</dbReference>
<dbReference type="PROSITE" id="PS51352">
    <property type="entry name" value="THIOREDOXIN_2"/>
    <property type="match status" value="1"/>
</dbReference>
<dbReference type="PROSITE" id="PS00194">
    <property type="entry name" value="THIOREDOXIN_1"/>
    <property type="match status" value="1"/>
</dbReference>
<dbReference type="Gene3D" id="3.40.30.10">
    <property type="entry name" value="Glutaredoxin"/>
    <property type="match status" value="1"/>
</dbReference>
<dbReference type="SUPFAM" id="SSF52833">
    <property type="entry name" value="Thioredoxin-like"/>
    <property type="match status" value="1"/>
</dbReference>
<protein>
    <recommendedName>
        <fullName evidence="2">Thioredoxin domain-containing protein</fullName>
    </recommendedName>
</protein>
<dbReference type="InterPro" id="IPR036249">
    <property type="entry name" value="Thioredoxin-like_sf"/>
</dbReference>
<dbReference type="RefSeq" id="XP_022653639.1">
    <property type="nucleotide sequence ID" value="XM_022797904.1"/>
</dbReference>
<dbReference type="EnsemblMetazoa" id="XM_022797903">
    <property type="protein sequence ID" value="XP_022653638"/>
    <property type="gene ID" value="LOC111247227"/>
</dbReference>
<dbReference type="KEGG" id="vde:111247227"/>
<dbReference type="PANTHER" id="PTHR46115">
    <property type="entry name" value="THIOREDOXIN-LIKE PROTEIN 1"/>
    <property type="match status" value="1"/>
</dbReference>
<name>A0A7M7K090_VARDE</name>
<reference evidence="3" key="1">
    <citation type="submission" date="2021-01" db="UniProtKB">
        <authorList>
            <consortium name="EnsemblMetazoa"/>
        </authorList>
    </citation>
    <scope>IDENTIFICATION</scope>
</reference>
<dbReference type="CDD" id="cd02947">
    <property type="entry name" value="TRX_family"/>
    <property type="match status" value="1"/>
</dbReference>
<dbReference type="InterPro" id="IPR013766">
    <property type="entry name" value="Thioredoxin_domain"/>
</dbReference>
<keyword evidence="1" id="KW-1015">Disulfide bond</keyword>
<keyword evidence="4" id="KW-1185">Reference proteome</keyword>
<dbReference type="AlphaFoldDB" id="A0A7M7K090"/>
<proteinExistence type="predicted"/>
<organism evidence="3 4">
    <name type="scientific">Varroa destructor</name>
    <name type="common">Honeybee mite</name>
    <dbReference type="NCBI Taxonomy" id="109461"/>
    <lineage>
        <taxon>Eukaryota</taxon>
        <taxon>Metazoa</taxon>
        <taxon>Ecdysozoa</taxon>
        <taxon>Arthropoda</taxon>
        <taxon>Chelicerata</taxon>
        <taxon>Arachnida</taxon>
        <taxon>Acari</taxon>
        <taxon>Parasitiformes</taxon>
        <taxon>Mesostigmata</taxon>
        <taxon>Gamasina</taxon>
        <taxon>Dermanyssoidea</taxon>
        <taxon>Varroidae</taxon>
        <taxon>Varroa</taxon>
    </lineage>
</organism>
<dbReference type="EnsemblMetazoa" id="XM_022797904">
    <property type="protein sequence ID" value="XP_022653639"/>
    <property type="gene ID" value="LOC111247227"/>
</dbReference>
<evidence type="ECO:0000313" key="4">
    <source>
        <dbReference type="Proteomes" id="UP000594260"/>
    </source>
</evidence>
<dbReference type="PRINTS" id="PR00421">
    <property type="entry name" value="THIOREDOXIN"/>
</dbReference>